<accession>A0AAE0FKI6</accession>
<dbReference type="EMBL" id="LGRX02016948">
    <property type="protein sequence ID" value="KAK3261372.1"/>
    <property type="molecule type" value="Genomic_DNA"/>
</dbReference>
<dbReference type="PANTHER" id="PTHR48125:SF12">
    <property type="entry name" value="AT HOOK TRANSCRIPTION FACTOR FAMILY-RELATED"/>
    <property type="match status" value="1"/>
</dbReference>
<feature type="compositionally biased region" description="Basic and acidic residues" evidence="1">
    <location>
        <begin position="62"/>
        <end position="75"/>
    </location>
</feature>
<evidence type="ECO:0000313" key="3">
    <source>
        <dbReference type="Proteomes" id="UP001190700"/>
    </source>
</evidence>
<evidence type="ECO:0000256" key="1">
    <source>
        <dbReference type="SAM" id="MobiDB-lite"/>
    </source>
</evidence>
<protein>
    <submittedName>
        <fullName evidence="2">Uncharacterized protein</fullName>
    </submittedName>
</protein>
<feature type="region of interest" description="Disordered" evidence="1">
    <location>
        <begin position="285"/>
        <end position="396"/>
    </location>
</feature>
<feature type="compositionally biased region" description="Basic residues" evidence="1">
    <location>
        <begin position="44"/>
        <end position="61"/>
    </location>
</feature>
<feature type="compositionally biased region" description="Polar residues" evidence="1">
    <location>
        <begin position="248"/>
        <end position="271"/>
    </location>
</feature>
<dbReference type="Proteomes" id="UP001190700">
    <property type="component" value="Unassembled WGS sequence"/>
</dbReference>
<feature type="compositionally biased region" description="Low complexity" evidence="1">
    <location>
        <begin position="296"/>
        <end position="321"/>
    </location>
</feature>
<dbReference type="PANTHER" id="PTHR48125">
    <property type="entry name" value="LP07818P1"/>
    <property type="match status" value="1"/>
</dbReference>
<reference evidence="2 3" key="1">
    <citation type="journal article" date="2015" name="Genome Biol. Evol.">
        <title>Comparative Genomics of a Bacterivorous Green Alga Reveals Evolutionary Causalities and Consequences of Phago-Mixotrophic Mode of Nutrition.</title>
        <authorList>
            <person name="Burns J.A."/>
            <person name="Paasch A."/>
            <person name="Narechania A."/>
            <person name="Kim E."/>
        </authorList>
    </citation>
    <scope>NUCLEOTIDE SEQUENCE [LARGE SCALE GENOMIC DNA]</scope>
    <source>
        <strain evidence="2 3">PLY_AMNH</strain>
    </source>
</reference>
<dbReference type="AlphaFoldDB" id="A0AAE0FKI6"/>
<name>A0AAE0FKI6_9CHLO</name>
<feature type="compositionally biased region" description="Low complexity" evidence="1">
    <location>
        <begin position="329"/>
        <end position="348"/>
    </location>
</feature>
<organism evidence="2 3">
    <name type="scientific">Cymbomonas tetramitiformis</name>
    <dbReference type="NCBI Taxonomy" id="36881"/>
    <lineage>
        <taxon>Eukaryota</taxon>
        <taxon>Viridiplantae</taxon>
        <taxon>Chlorophyta</taxon>
        <taxon>Pyramimonadophyceae</taxon>
        <taxon>Pyramimonadales</taxon>
        <taxon>Pyramimonadaceae</taxon>
        <taxon>Cymbomonas</taxon>
    </lineage>
</organism>
<comment type="caution">
    <text evidence="2">The sequence shown here is derived from an EMBL/GenBank/DDBJ whole genome shotgun (WGS) entry which is preliminary data.</text>
</comment>
<feature type="region of interest" description="Disordered" evidence="1">
    <location>
        <begin position="246"/>
        <end position="271"/>
    </location>
</feature>
<feature type="region of interest" description="Disordered" evidence="1">
    <location>
        <begin position="1"/>
        <end position="84"/>
    </location>
</feature>
<proteinExistence type="predicted"/>
<keyword evidence="3" id="KW-1185">Reference proteome</keyword>
<sequence>MDTSEAPVGSTAASDAQPNPPPVVTAATPCVEDEDHLFTEKPPANKRKPKGAPKKPAAPKKPKSEKPKAVSEKLKPKQQPPMSPVEVEHLIEARLKRTSQFEGTISKNEDIWKILTVEHNTKFNVARLFTSLRKRYSVETEAYRAYFYSINKEWTGMSTDEKQEQSELPRPKHADLFEKYNYNQRPLCIPETLYDGEVACCNFQQNPDAEDLTLGDEDNIEELLVGDDAWVEGAAFSTPACVGATHVKTPSTGTTPVDTSGAPSATKPSATPITPVVLADISFENLDQNPSPPANATPTQNPATKANPNAIDPSATNTTPTNPAPTNPAPTDQAPTNPTPTNIANPEPTTAPPNPAPRAAPTAPLERIGGGNQTGNKYRARAGSTSKKPIGGRPSNVSQMLEVEAARAEMRKAEAALISERSIAQIAGI</sequence>
<gene>
    <name evidence="2" type="ORF">CYMTET_29716</name>
</gene>
<feature type="compositionally biased region" description="Pro residues" evidence="1">
    <location>
        <begin position="349"/>
        <end position="358"/>
    </location>
</feature>
<evidence type="ECO:0000313" key="2">
    <source>
        <dbReference type="EMBL" id="KAK3261372.1"/>
    </source>
</evidence>